<feature type="domain" description="Legume lectin" evidence="4">
    <location>
        <begin position="139"/>
        <end position="340"/>
    </location>
</feature>
<evidence type="ECO:0000313" key="6">
    <source>
        <dbReference type="Proteomes" id="UP000694930"/>
    </source>
</evidence>
<name>A0ABM1VH80_SOLPN</name>
<keyword evidence="3" id="KW-0812">Transmembrane</keyword>
<dbReference type="CDD" id="cd06899">
    <property type="entry name" value="lectin_legume_LecRK_Arcelin_ConA"/>
    <property type="match status" value="1"/>
</dbReference>
<dbReference type="Proteomes" id="UP000694930">
    <property type="component" value="Chromosome 8"/>
</dbReference>
<dbReference type="GeneID" id="107027672"/>
<gene>
    <name evidence="7" type="primary">LOC107027672</name>
</gene>
<evidence type="ECO:0000256" key="3">
    <source>
        <dbReference type="SAM" id="Phobius"/>
    </source>
</evidence>
<reference evidence="6" key="1">
    <citation type="journal article" date="2014" name="Nat. Genet.">
        <title>The genome of the stress-tolerant wild tomato species Solanum pennellii.</title>
        <authorList>
            <person name="Bolger A."/>
            <person name="Scossa F."/>
            <person name="Bolger M.E."/>
            <person name="Lanz C."/>
            <person name="Maumus F."/>
            <person name="Tohge T."/>
            <person name="Quesneville H."/>
            <person name="Alseekh S."/>
            <person name="Sorensen I."/>
            <person name="Lichtenstein G."/>
            <person name="Fich E.A."/>
            <person name="Conte M."/>
            <person name="Keller H."/>
            <person name="Schneeberger K."/>
            <person name="Schwacke R."/>
            <person name="Ofner I."/>
            <person name="Vrebalov J."/>
            <person name="Xu Y."/>
            <person name="Osorio S."/>
            <person name="Aflitos S.A."/>
            <person name="Schijlen E."/>
            <person name="Jimenez-Gomez J.M."/>
            <person name="Ryngajllo M."/>
            <person name="Kimura S."/>
            <person name="Kumar R."/>
            <person name="Koenig D."/>
            <person name="Headland L.R."/>
            <person name="Maloof J.N."/>
            <person name="Sinha N."/>
            <person name="van Ham R.C."/>
            <person name="Lankhorst R.K."/>
            <person name="Mao L."/>
            <person name="Vogel A."/>
            <person name="Arsova B."/>
            <person name="Panstruga R."/>
            <person name="Fei Z."/>
            <person name="Rose J.K."/>
            <person name="Zamir D."/>
            <person name="Carrari F."/>
            <person name="Giovannoni J.J."/>
            <person name="Weigel D."/>
            <person name="Usadel B."/>
            <person name="Fernie A.R."/>
        </authorList>
    </citation>
    <scope>NUCLEOTIDE SEQUENCE [LARGE SCALE GENOMIC DNA]</scope>
    <source>
        <strain evidence="6">cv. LA0716</strain>
    </source>
</reference>
<dbReference type="InterPro" id="IPR013320">
    <property type="entry name" value="ConA-like_dom_sf"/>
</dbReference>
<comment type="similarity">
    <text evidence="1">Belongs to the leguminous lectin family.</text>
</comment>
<dbReference type="SUPFAM" id="SSF53098">
    <property type="entry name" value="Ribonuclease H-like"/>
    <property type="match status" value="1"/>
</dbReference>
<dbReference type="InterPro" id="IPR012337">
    <property type="entry name" value="RNaseH-like_sf"/>
</dbReference>
<keyword evidence="6" id="KW-1185">Reference proteome</keyword>
<evidence type="ECO:0000256" key="1">
    <source>
        <dbReference type="ARBA" id="ARBA00007606"/>
    </source>
</evidence>
<dbReference type="InterPro" id="IPR050258">
    <property type="entry name" value="Leguminous_Lectin"/>
</dbReference>
<dbReference type="PANTHER" id="PTHR32401">
    <property type="entry name" value="CONCANAVALIN A-LIKE LECTIN FAMILY PROTEIN"/>
    <property type="match status" value="1"/>
</dbReference>
<dbReference type="InterPro" id="IPR008906">
    <property type="entry name" value="HATC_C_dom"/>
</dbReference>
<dbReference type="Pfam" id="PF00139">
    <property type="entry name" value="Lectin_legB"/>
    <property type="match status" value="1"/>
</dbReference>
<evidence type="ECO:0000256" key="2">
    <source>
        <dbReference type="ARBA" id="ARBA00022734"/>
    </source>
</evidence>
<organism evidence="6 7">
    <name type="scientific">Solanum pennellii</name>
    <name type="common">Tomato</name>
    <name type="synonym">Lycopersicon pennellii</name>
    <dbReference type="NCBI Taxonomy" id="28526"/>
    <lineage>
        <taxon>Eukaryota</taxon>
        <taxon>Viridiplantae</taxon>
        <taxon>Streptophyta</taxon>
        <taxon>Embryophyta</taxon>
        <taxon>Tracheophyta</taxon>
        <taxon>Spermatophyta</taxon>
        <taxon>Magnoliopsida</taxon>
        <taxon>eudicotyledons</taxon>
        <taxon>Gunneridae</taxon>
        <taxon>Pentapetalae</taxon>
        <taxon>asterids</taxon>
        <taxon>lamiids</taxon>
        <taxon>Solanales</taxon>
        <taxon>Solanaceae</taxon>
        <taxon>Solanoideae</taxon>
        <taxon>Solaneae</taxon>
        <taxon>Solanum</taxon>
        <taxon>Solanum subgen. Lycopersicon</taxon>
    </lineage>
</organism>
<keyword evidence="2" id="KW-0430">Lectin</keyword>
<dbReference type="PANTHER" id="PTHR32401:SF49">
    <property type="entry name" value="OS10G0129200 PROTEIN"/>
    <property type="match status" value="1"/>
</dbReference>
<sequence length="390" mass="43627">MKSLCNEYTKPISNAKNGQFSSTEVDTSDSRFLGEFRNILEELHKHTSEKGGASSKSELVKYIDEEIEVRKLDFDVLLWWKVNSPTFLILSEVDRDVLVILISSMASECAFSTGDWLWSEPQPIRIEEDLDFLEQLEEANGTLNLTPDQPHNNSNKVGRVLFSHSIPVWPASFSTLFTIRISTHQSITGDGMAFLIAQDDKPSPPDSYGSFIGILDPSTQGGTLDQLAVEFDNYRNEHEIDGNHVAVVTTSMESPVAVKSLSDAGIDLRSGRNITIKIDYDGWTKVLEISVAYAGQPLVNFLRQEIIMQEAVPRNAYVGFSASTAYFLEVHHVLNWNFTLFELPEESLKYGVDPNKENIALLVATSIAIISLVVVVSFLITARKDIKERF</sequence>
<dbReference type="SUPFAM" id="SSF49899">
    <property type="entry name" value="Concanavalin A-like lectins/glucanases"/>
    <property type="match status" value="1"/>
</dbReference>
<evidence type="ECO:0000259" key="5">
    <source>
        <dbReference type="Pfam" id="PF05699"/>
    </source>
</evidence>
<accession>A0ABM1VH80</accession>
<feature type="transmembrane region" description="Helical" evidence="3">
    <location>
        <begin position="359"/>
        <end position="380"/>
    </location>
</feature>
<keyword evidence="3" id="KW-1133">Transmembrane helix</keyword>
<dbReference type="InterPro" id="IPR001220">
    <property type="entry name" value="Legume_lectin_dom"/>
</dbReference>
<proteinExistence type="inferred from homology"/>
<dbReference type="RefSeq" id="XP_027775098.1">
    <property type="nucleotide sequence ID" value="XM_027919297.1"/>
</dbReference>
<dbReference type="Gene3D" id="2.60.120.200">
    <property type="match status" value="1"/>
</dbReference>
<keyword evidence="3" id="KW-0472">Membrane</keyword>
<protein>
    <submittedName>
        <fullName evidence="7">Lectin-related protein-like</fullName>
    </submittedName>
</protein>
<evidence type="ECO:0000313" key="7">
    <source>
        <dbReference type="RefSeq" id="XP_027775098.1"/>
    </source>
</evidence>
<dbReference type="Pfam" id="PF05699">
    <property type="entry name" value="Dimer_Tnp_hAT"/>
    <property type="match status" value="1"/>
</dbReference>
<reference evidence="7" key="2">
    <citation type="submission" date="2025-08" db="UniProtKB">
        <authorList>
            <consortium name="RefSeq"/>
        </authorList>
    </citation>
    <scope>IDENTIFICATION</scope>
</reference>
<feature type="domain" description="HAT C-terminal dimerisation" evidence="5">
    <location>
        <begin position="58"/>
        <end position="114"/>
    </location>
</feature>
<evidence type="ECO:0000259" key="4">
    <source>
        <dbReference type="Pfam" id="PF00139"/>
    </source>
</evidence>